<evidence type="ECO:0000313" key="2">
    <source>
        <dbReference type="EMBL" id="KFA90941.1"/>
    </source>
</evidence>
<dbReference type="EMBL" id="JPMI01000167">
    <property type="protein sequence ID" value="KFA90941.1"/>
    <property type="molecule type" value="Genomic_DNA"/>
</dbReference>
<comment type="caution">
    <text evidence="2">The sequence shown here is derived from an EMBL/GenBank/DDBJ whole genome shotgun (WGS) entry which is preliminary data.</text>
</comment>
<dbReference type="InterPro" id="IPR050678">
    <property type="entry name" value="DNA_Partitioning_ATPase"/>
</dbReference>
<proteinExistence type="predicted"/>
<dbReference type="InterPro" id="IPR025669">
    <property type="entry name" value="AAA_dom"/>
</dbReference>
<accession>A0A084SR56</accession>
<dbReference type="Proteomes" id="UP000028547">
    <property type="component" value="Unassembled WGS sequence"/>
</dbReference>
<dbReference type="PANTHER" id="PTHR13696">
    <property type="entry name" value="P-LOOP CONTAINING NUCLEOSIDE TRIPHOSPHATE HYDROLASE"/>
    <property type="match status" value="1"/>
</dbReference>
<dbReference type="Pfam" id="PF13614">
    <property type="entry name" value="AAA_31"/>
    <property type="match status" value="1"/>
</dbReference>
<feature type="domain" description="AAA" evidence="1">
    <location>
        <begin position="57"/>
        <end position="226"/>
    </location>
</feature>
<dbReference type="Gene3D" id="3.40.50.300">
    <property type="entry name" value="P-loop containing nucleotide triphosphate hydrolases"/>
    <property type="match status" value="1"/>
</dbReference>
<name>A0A084SR56_9BACT</name>
<evidence type="ECO:0000313" key="3">
    <source>
        <dbReference type="Proteomes" id="UP000028547"/>
    </source>
</evidence>
<dbReference type="SUPFAM" id="SSF52540">
    <property type="entry name" value="P-loop containing nucleoside triphosphate hydrolases"/>
    <property type="match status" value="1"/>
</dbReference>
<dbReference type="InterPro" id="IPR027417">
    <property type="entry name" value="P-loop_NTPase"/>
</dbReference>
<dbReference type="AlphaFoldDB" id="A0A084SR56"/>
<gene>
    <name evidence="2" type="ORF">Q664_25225</name>
</gene>
<protein>
    <submittedName>
        <fullName evidence="2">Chromosome partitioning protein</fullName>
    </submittedName>
</protein>
<organism evidence="2 3">
    <name type="scientific">Archangium violaceum Cb vi76</name>
    <dbReference type="NCBI Taxonomy" id="1406225"/>
    <lineage>
        <taxon>Bacteria</taxon>
        <taxon>Pseudomonadati</taxon>
        <taxon>Myxococcota</taxon>
        <taxon>Myxococcia</taxon>
        <taxon>Myxococcales</taxon>
        <taxon>Cystobacterineae</taxon>
        <taxon>Archangiaceae</taxon>
        <taxon>Archangium</taxon>
    </lineage>
</organism>
<sequence>MDAPTYSSKQVAEMLGLPPKSIASALKQDSYTGAEVWALRAQLGAFPPSLGRRKQLFLNFKGGTGKTSLSTSYAWRLAELGYNVLIVDLDSQGHATKCLGFEGEDFDKTLLNVLVRKSPMSEVIQKSSLPNLHFVPSNLTMSTVDLALMPMAGREFKLRNALKEVEAQYDIIVFDAPPSFGLLNLNALMAANDLFVPVLADFLSFHGLKLLFETVQSLEEDLNHVLDHVFIVVNSFNATFKLAKEALEALQTHYPEYLLPTIIRQCTKFAQASSEGRPVFVADPGSKGATDIEALIQNVLPRLRAGSAPGTDDSGAQRAG</sequence>
<dbReference type="CDD" id="cd02042">
    <property type="entry name" value="ParAB_family"/>
    <property type="match status" value="1"/>
</dbReference>
<dbReference type="RefSeq" id="WP_043400496.1">
    <property type="nucleotide sequence ID" value="NZ_JPMI01000167.1"/>
</dbReference>
<dbReference type="PANTHER" id="PTHR13696:SF99">
    <property type="entry name" value="COBYRINIC ACID AC-DIAMIDE SYNTHASE"/>
    <property type="match status" value="1"/>
</dbReference>
<reference evidence="2 3" key="1">
    <citation type="submission" date="2014-07" db="EMBL/GenBank/DDBJ databases">
        <title>Draft Genome Sequence of Gephyronic Acid Producer, Cystobacter violaceus Strain Cb vi76.</title>
        <authorList>
            <person name="Stevens D.C."/>
            <person name="Young J."/>
            <person name="Carmichael R."/>
            <person name="Tan J."/>
            <person name="Taylor R.E."/>
        </authorList>
    </citation>
    <scope>NUCLEOTIDE SEQUENCE [LARGE SCALE GENOMIC DNA]</scope>
    <source>
        <strain evidence="2 3">Cb vi76</strain>
    </source>
</reference>
<evidence type="ECO:0000259" key="1">
    <source>
        <dbReference type="Pfam" id="PF13614"/>
    </source>
</evidence>